<reference evidence="1" key="1">
    <citation type="journal article" date="2020" name="New Phytol.">
        <title>Comparative genomics reveals dynamic genome evolution in host specialist ectomycorrhizal fungi.</title>
        <authorList>
            <person name="Lofgren L.A."/>
            <person name="Nguyen N.H."/>
            <person name="Vilgalys R."/>
            <person name="Ruytinx J."/>
            <person name="Liao H.L."/>
            <person name="Branco S."/>
            <person name="Kuo A."/>
            <person name="LaButti K."/>
            <person name="Lipzen A."/>
            <person name="Andreopoulos W."/>
            <person name="Pangilinan J."/>
            <person name="Riley R."/>
            <person name="Hundley H."/>
            <person name="Na H."/>
            <person name="Barry K."/>
            <person name="Grigoriev I.V."/>
            <person name="Stajich J.E."/>
            <person name="Kennedy P.G."/>
        </authorList>
    </citation>
    <scope>NUCLEOTIDE SEQUENCE</scope>
    <source>
        <strain evidence="1">S12</strain>
    </source>
</reference>
<evidence type="ECO:0000313" key="1">
    <source>
        <dbReference type="EMBL" id="KAG1803806.1"/>
    </source>
</evidence>
<dbReference type="AlphaFoldDB" id="A0A9P7DV02"/>
<dbReference type="Proteomes" id="UP000719766">
    <property type="component" value="Unassembled WGS sequence"/>
</dbReference>
<dbReference type="EMBL" id="JABBWE010000004">
    <property type="protein sequence ID" value="KAG1803806.1"/>
    <property type="molecule type" value="Genomic_DNA"/>
</dbReference>
<dbReference type="RefSeq" id="XP_041166152.1">
    <property type="nucleotide sequence ID" value="XM_041301721.1"/>
</dbReference>
<protein>
    <submittedName>
        <fullName evidence="1">Uncharacterized protein</fullName>
    </submittedName>
</protein>
<comment type="caution">
    <text evidence="1">The sequence shown here is derived from an EMBL/GenBank/DDBJ whole genome shotgun (WGS) entry which is preliminary data.</text>
</comment>
<dbReference type="GeneID" id="64595485"/>
<gene>
    <name evidence="1" type="ORF">HD556DRAFT_1330389</name>
</gene>
<proteinExistence type="predicted"/>
<evidence type="ECO:0000313" key="2">
    <source>
        <dbReference type="Proteomes" id="UP000719766"/>
    </source>
</evidence>
<organism evidence="1 2">
    <name type="scientific">Suillus plorans</name>
    <dbReference type="NCBI Taxonomy" id="116603"/>
    <lineage>
        <taxon>Eukaryota</taxon>
        <taxon>Fungi</taxon>
        <taxon>Dikarya</taxon>
        <taxon>Basidiomycota</taxon>
        <taxon>Agaricomycotina</taxon>
        <taxon>Agaricomycetes</taxon>
        <taxon>Agaricomycetidae</taxon>
        <taxon>Boletales</taxon>
        <taxon>Suillineae</taxon>
        <taxon>Suillaceae</taxon>
        <taxon>Suillus</taxon>
    </lineage>
</organism>
<sequence>MYRRKFYISIFIQWPESTIKRQPLVQDSPDKLNCILLLLQLYPARLRNTQNQLAESYGFCTSQHNPVMEHRMHRWMDAYRSGLETKKAQLQVKEFSSRKYKSHRRVLETVACLFD</sequence>
<name>A0A9P7DV02_9AGAM</name>
<dbReference type="OrthoDB" id="2449121at2759"/>
<accession>A0A9P7DV02</accession>
<keyword evidence="2" id="KW-1185">Reference proteome</keyword>